<proteinExistence type="predicted"/>
<name>A0A3B7MVZ6_9BACT</name>
<keyword evidence="1" id="KW-0472">Membrane</keyword>
<dbReference type="Proteomes" id="UP000263900">
    <property type="component" value="Chromosome"/>
</dbReference>
<keyword evidence="1" id="KW-1133">Transmembrane helix</keyword>
<reference evidence="2 3" key="1">
    <citation type="submission" date="2018-09" db="EMBL/GenBank/DDBJ databases">
        <title>Genome sequencing of strain 6GH32-13.</title>
        <authorList>
            <person name="Weon H.-Y."/>
            <person name="Heo J."/>
            <person name="Kwon S.-W."/>
        </authorList>
    </citation>
    <scope>NUCLEOTIDE SEQUENCE [LARGE SCALE GENOMIC DNA]</scope>
    <source>
        <strain evidence="2 3">5GH32-13</strain>
    </source>
</reference>
<accession>A0A3B7MVZ6</accession>
<dbReference type="EMBL" id="CP032157">
    <property type="protein sequence ID" value="AXY77379.1"/>
    <property type="molecule type" value="Genomic_DNA"/>
</dbReference>
<evidence type="ECO:0000313" key="2">
    <source>
        <dbReference type="EMBL" id="AXY77379.1"/>
    </source>
</evidence>
<gene>
    <name evidence="2" type="ORF">D3H65_26860</name>
</gene>
<feature type="transmembrane region" description="Helical" evidence="1">
    <location>
        <begin position="12"/>
        <end position="32"/>
    </location>
</feature>
<sequence length="103" mass="12000">MLLLDHVKELQTTFLLFTTAVGRGLAGSLFLLSQAKSPRQWQIDTANLQRPALLLFKNGLGLSNTWDERHMSWDEQLFLLQNTWRVGTRKGNTQDERHMFRDE</sequence>
<organism evidence="2 3">
    <name type="scientific">Paraflavitalea soli</name>
    <dbReference type="NCBI Taxonomy" id="2315862"/>
    <lineage>
        <taxon>Bacteria</taxon>
        <taxon>Pseudomonadati</taxon>
        <taxon>Bacteroidota</taxon>
        <taxon>Chitinophagia</taxon>
        <taxon>Chitinophagales</taxon>
        <taxon>Chitinophagaceae</taxon>
        <taxon>Paraflavitalea</taxon>
    </lineage>
</organism>
<evidence type="ECO:0000313" key="3">
    <source>
        <dbReference type="Proteomes" id="UP000263900"/>
    </source>
</evidence>
<keyword evidence="1" id="KW-0812">Transmembrane</keyword>
<evidence type="ECO:0000256" key="1">
    <source>
        <dbReference type="SAM" id="Phobius"/>
    </source>
</evidence>
<keyword evidence="3" id="KW-1185">Reference proteome</keyword>
<protein>
    <submittedName>
        <fullName evidence="2">Uncharacterized protein</fullName>
    </submittedName>
</protein>
<dbReference type="KEGG" id="pseg:D3H65_26860"/>
<dbReference type="AlphaFoldDB" id="A0A3B7MVZ6"/>